<organism evidence="1 2">
    <name type="scientific">Trichinella britovi</name>
    <name type="common">Parasitic roundworm</name>
    <dbReference type="NCBI Taxonomy" id="45882"/>
    <lineage>
        <taxon>Eukaryota</taxon>
        <taxon>Metazoa</taxon>
        <taxon>Ecdysozoa</taxon>
        <taxon>Nematoda</taxon>
        <taxon>Enoplea</taxon>
        <taxon>Dorylaimia</taxon>
        <taxon>Trichinellida</taxon>
        <taxon>Trichinellidae</taxon>
        <taxon>Trichinella</taxon>
    </lineage>
</organism>
<accession>A0A0V1ANI7</accession>
<reference evidence="1 2" key="1">
    <citation type="submission" date="2015-01" db="EMBL/GenBank/DDBJ databases">
        <title>Evolution of Trichinella species and genotypes.</title>
        <authorList>
            <person name="Korhonen P.K."/>
            <person name="Edoardo P."/>
            <person name="Giuseppe L.R."/>
            <person name="Gasser R.B."/>
        </authorList>
    </citation>
    <scope>NUCLEOTIDE SEQUENCE [LARGE SCALE GENOMIC DNA]</scope>
    <source>
        <strain evidence="1">ISS120</strain>
    </source>
</reference>
<dbReference type="EMBL" id="JYDI01001846">
    <property type="protein sequence ID" value="KRY26359.1"/>
    <property type="molecule type" value="Genomic_DNA"/>
</dbReference>
<sequence>MLCFAENGGFIAVTPFNTFFSEGLLSNSASGTSFVM</sequence>
<proteinExistence type="predicted"/>
<dbReference type="Proteomes" id="UP000054653">
    <property type="component" value="Unassembled WGS sequence"/>
</dbReference>
<comment type="caution">
    <text evidence="1">The sequence shown here is derived from an EMBL/GenBank/DDBJ whole genome shotgun (WGS) entry which is preliminary data.</text>
</comment>
<evidence type="ECO:0000313" key="2">
    <source>
        <dbReference type="Proteomes" id="UP000054653"/>
    </source>
</evidence>
<protein>
    <submittedName>
        <fullName evidence="1">Uncharacterized protein</fullName>
    </submittedName>
</protein>
<gene>
    <name evidence="1" type="ORF">T03_5965</name>
</gene>
<keyword evidence="2" id="KW-1185">Reference proteome</keyword>
<name>A0A0V1ANI7_TRIBR</name>
<dbReference type="AlphaFoldDB" id="A0A0V1ANI7"/>
<evidence type="ECO:0000313" key="1">
    <source>
        <dbReference type="EMBL" id="KRY26359.1"/>
    </source>
</evidence>